<organism evidence="1 2">
    <name type="scientific">Boletus reticuloceps</name>
    <dbReference type="NCBI Taxonomy" id="495285"/>
    <lineage>
        <taxon>Eukaryota</taxon>
        <taxon>Fungi</taxon>
        <taxon>Dikarya</taxon>
        <taxon>Basidiomycota</taxon>
        <taxon>Agaricomycotina</taxon>
        <taxon>Agaricomycetes</taxon>
        <taxon>Agaricomycetidae</taxon>
        <taxon>Boletales</taxon>
        <taxon>Boletineae</taxon>
        <taxon>Boletaceae</taxon>
        <taxon>Boletoideae</taxon>
        <taxon>Boletus</taxon>
    </lineage>
</organism>
<dbReference type="AlphaFoldDB" id="A0A8I2Z0H8"/>
<sequence>MDIQKPRETVQTTRLAATTKNWFEVTPAFPWHWSHNWFFIQPWETQTERRSAHLVLVGVKPPFERNNV</sequence>
<evidence type="ECO:0000313" key="2">
    <source>
        <dbReference type="Proteomes" id="UP000683000"/>
    </source>
</evidence>
<dbReference type="EMBL" id="JAGFBS010000003">
    <property type="protein sequence ID" value="KAG6380488.1"/>
    <property type="molecule type" value="Genomic_DNA"/>
</dbReference>
<accession>A0A8I2Z0H8</accession>
<reference evidence="1" key="1">
    <citation type="submission" date="2021-03" db="EMBL/GenBank/DDBJ databases">
        <title>Evolutionary innovations through gain and loss of genes in the ectomycorrhizal Boletales.</title>
        <authorList>
            <person name="Wu G."/>
            <person name="Miyauchi S."/>
            <person name="Morin E."/>
            <person name="Yang Z.-L."/>
            <person name="Xu J."/>
            <person name="Martin F.M."/>
        </authorList>
    </citation>
    <scope>NUCLEOTIDE SEQUENCE</scope>
    <source>
        <strain evidence="1">BR01</strain>
    </source>
</reference>
<name>A0A8I2Z0H8_9AGAM</name>
<gene>
    <name evidence="1" type="ORF">JVT61DRAFT_8642</name>
</gene>
<comment type="caution">
    <text evidence="1">The sequence shown here is derived from an EMBL/GenBank/DDBJ whole genome shotgun (WGS) entry which is preliminary data.</text>
</comment>
<keyword evidence="2" id="KW-1185">Reference proteome</keyword>
<proteinExistence type="predicted"/>
<protein>
    <submittedName>
        <fullName evidence="1">Uncharacterized protein</fullName>
    </submittedName>
</protein>
<evidence type="ECO:0000313" key="1">
    <source>
        <dbReference type="EMBL" id="KAG6380488.1"/>
    </source>
</evidence>
<dbReference type="Proteomes" id="UP000683000">
    <property type="component" value="Unassembled WGS sequence"/>
</dbReference>